<dbReference type="InterPro" id="IPR018472">
    <property type="entry name" value="Ribosomal_mL64"/>
</dbReference>
<evidence type="ECO:0000313" key="16">
    <source>
        <dbReference type="Ensembl" id="ENSPCLP00000025230.1"/>
    </source>
</evidence>
<dbReference type="GeneID" id="116243093"/>
<evidence type="ECO:0000256" key="10">
    <source>
        <dbReference type="ARBA" id="ARBA00030700"/>
    </source>
</evidence>
<dbReference type="PANTHER" id="PTHR31761:SF1">
    <property type="entry name" value="LARGE RIBOSOMAL SUBUNIT PROTEIN ML64"/>
    <property type="match status" value="1"/>
</dbReference>
<accession>A0A669QZK4</accession>
<keyword evidence="7" id="KW-0539">Nucleus</keyword>
<evidence type="ECO:0000256" key="2">
    <source>
        <dbReference type="ARBA" id="ARBA00004173"/>
    </source>
</evidence>
<dbReference type="CTD" id="90480"/>
<dbReference type="RefSeq" id="XP_031470072.1">
    <property type="nucleotide sequence ID" value="XM_031614212.1"/>
</dbReference>
<dbReference type="PANTHER" id="PTHR31761">
    <property type="entry name" value="GROWTH ARREST AND DNA DAMAGE-INDUCIBLE PROTEINS-INTERACTING PROTEIN 1 GADD45GIP1"/>
    <property type="match status" value="1"/>
</dbReference>
<comment type="subcellular location">
    <subcellularLocation>
        <location evidence="2">Mitochondrion</location>
    </subcellularLocation>
    <subcellularLocation>
        <location evidence="1">Nucleus</location>
    </subcellularLocation>
</comment>
<dbReference type="GO" id="GO:0005634">
    <property type="term" value="C:nucleus"/>
    <property type="evidence" value="ECO:0007669"/>
    <property type="project" value="UniProtKB-SubCell"/>
</dbReference>
<dbReference type="GO" id="GO:0005739">
    <property type="term" value="C:mitochondrion"/>
    <property type="evidence" value="ECO:0007669"/>
    <property type="project" value="UniProtKB-SubCell"/>
</dbReference>
<keyword evidence="17" id="KW-1185">Reference proteome</keyword>
<reference evidence="16" key="1">
    <citation type="submission" date="2025-08" db="UniProtKB">
        <authorList>
            <consortium name="Ensembl"/>
        </authorList>
    </citation>
    <scope>IDENTIFICATION</scope>
</reference>
<evidence type="ECO:0000256" key="5">
    <source>
        <dbReference type="ARBA" id="ARBA00023054"/>
    </source>
</evidence>
<feature type="region of interest" description="Disordered" evidence="15">
    <location>
        <begin position="133"/>
        <end position="216"/>
    </location>
</feature>
<evidence type="ECO:0000256" key="12">
    <source>
        <dbReference type="ARBA" id="ARBA00035485"/>
    </source>
</evidence>
<sequence>MAAVTMWCLRLGRAPWASGPVRLYRAAPLRLRFGPPPLTDPENQREAAKHFGRLGAASGVAVERLWPSPERLREMEEEEREWCPSLQEMEAALERKEREERRLREEREQLVARSLAAMPARIAAWRLEKEQMRERSRQDAARRQRLLAEAAERLGTPARPGDPRVQALMQDLERERRRQEKKQRRQQHEEATRSALAAAEAAAASQPPPGVPENPQ</sequence>
<evidence type="ECO:0000313" key="17">
    <source>
        <dbReference type="Proteomes" id="UP000472261"/>
    </source>
</evidence>
<comment type="similarity">
    <text evidence="3">Belongs to the mitochondrion-specific ribosomal protein mL64 family.</text>
</comment>
<evidence type="ECO:0000256" key="15">
    <source>
        <dbReference type="SAM" id="MobiDB-lite"/>
    </source>
</evidence>
<name>A0A669QZK4_PHACC</name>
<organism evidence="16 17">
    <name type="scientific">Phasianus colchicus</name>
    <name type="common">Common pheasant</name>
    <dbReference type="NCBI Taxonomy" id="9054"/>
    <lineage>
        <taxon>Eukaryota</taxon>
        <taxon>Metazoa</taxon>
        <taxon>Chordata</taxon>
        <taxon>Craniata</taxon>
        <taxon>Vertebrata</taxon>
        <taxon>Euteleostomi</taxon>
        <taxon>Archelosauria</taxon>
        <taxon>Archosauria</taxon>
        <taxon>Dinosauria</taxon>
        <taxon>Saurischia</taxon>
        <taxon>Theropoda</taxon>
        <taxon>Coelurosauria</taxon>
        <taxon>Aves</taxon>
        <taxon>Neognathae</taxon>
        <taxon>Galloanserae</taxon>
        <taxon>Galliformes</taxon>
        <taxon>Phasianidae</taxon>
        <taxon>Phasianinae</taxon>
        <taxon>Phasianus</taxon>
    </lineage>
</organism>
<evidence type="ECO:0000256" key="9">
    <source>
        <dbReference type="ARBA" id="ARBA00023306"/>
    </source>
</evidence>
<keyword evidence="6" id="KW-0496">Mitochondrion</keyword>
<evidence type="ECO:0000256" key="6">
    <source>
        <dbReference type="ARBA" id="ARBA00023128"/>
    </source>
</evidence>
<evidence type="ECO:0000256" key="13">
    <source>
        <dbReference type="ARBA" id="ARBA00060144"/>
    </source>
</evidence>
<dbReference type="Gene3D" id="6.10.280.120">
    <property type="entry name" value="Growth arrest and DNA-damage-inducible proteins-interacting protein 1"/>
    <property type="match status" value="1"/>
</dbReference>
<keyword evidence="8" id="KW-0687">Ribonucleoprotein</keyword>
<feature type="compositionally biased region" description="Basic and acidic residues" evidence="15">
    <location>
        <begin position="133"/>
        <end position="142"/>
    </location>
</feature>
<evidence type="ECO:0000256" key="1">
    <source>
        <dbReference type="ARBA" id="ARBA00004123"/>
    </source>
</evidence>
<dbReference type="Proteomes" id="UP000472261">
    <property type="component" value="Unplaced"/>
</dbReference>
<proteinExistence type="inferred from homology"/>
<evidence type="ECO:0000256" key="3">
    <source>
        <dbReference type="ARBA" id="ARBA00005421"/>
    </source>
</evidence>
<dbReference type="Ensembl" id="ENSPCLT00000034954.1">
    <property type="protein sequence ID" value="ENSPCLP00000025230.1"/>
    <property type="gene ID" value="ENSPCLG00000022190.1"/>
</dbReference>
<comment type="function">
    <text evidence="13">Acts as a negative regulator of G1 to S cell cycle phase progression by inhibiting cyclin-dependent kinases. Inhibitory effects are additive with GADD45 proteins but also occur in the absence of GADD45 proteins. Acts as a repressor of the orphan nuclear receptor NR4A1 by inhibiting AB domain-mediated transcriptional activity. May be involved in the hormone-mediated regulation of NR4A1 transcriptional activity. May play a role in mitochondrial protein synthesis.</text>
</comment>
<keyword evidence="5 14" id="KW-0175">Coiled coil</keyword>
<evidence type="ECO:0000256" key="8">
    <source>
        <dbReference type="ARBA" id="ARBA00023274"/>
    </source>
</evidence>
<dbReference type="OrthoDB" id="10463468at2759"/>
<dbReference type="OMA" id="EPHSWIH"/>
<dbReference type="Pfam" id="PF10147">
    <property type="entry name" value="CR6_interact"/>
    <property type="match status" value="1"/>
</dbReference>
<evidence type="ECO:0000256" key="4">
    <source>
        <dbReference type="ARBA" id="ARBA00022980"/>
    </source>
</evidence>
<feature type="compositionally biased region" description="Low complexity" evidence="15">
    <location>
        <begin position="193"/>
        <end position="204"/>
    </location>
</feature>
<dbReference type="InterPro" id="IPR043035">
    <property type="entry name" value="Ribosomal_mL64_sf"/>
</dbReference>
<reference evidence="16" key="2">
    <citation type="submission" date="2025-09" db="UniProtKB">
        <authorList>
            <consortium name="Ensembl"/>
        </authorList>
    </citation>
    <scope>IDENTIFICATION</scope>
</reference>
<evidence type="ECO:0000256" key="11">
    <source>
        <dbReference type="ARBA" id="ARBA00035184"/>
    </source>
</evidence>
<evidence type="ECO:0000256" key="14">
    <source>
        <dbReference type="SAM" id="Coils"/>
    </source>
</evidence>
<dbReference type="GO" id="GO:0005840">
    <property type="term" value="C:ribosome"/>
    <property type="evidence" value="ECO:0007669"/>
    <property type="project" value="UniProtKB-KW"/>
</dbReference>
<protein>
    <recommendedName>
        <fullName evidence="11">Large ribosomal subunit protein mL64</fullName>
    </recommendedName>
    <alternativeName>
        <fullName evidence="10">39S ribosomal protein L59, mitochondrial</fullName>
    </alternativeName>
    <alternativeName>
        <fullName evidence="12">Growth arrest and DNA damage-inducible proteins-interacting protein 1</fullName>
    </alternativeName>
</protein>
<keyword evidence="9" id="KW-0131">Cell cycle</keyword>
<dbReference type="GO" id="GO:1990904">
    <property type="term" value="C:ribonucleoprotein complex"/>
    <property type="evidence" value="ECO:0007669"/>
    <property type="project" value="UniProtKB-KW"/>
</dbReference>
<dbReference type="AlphaFoldDB" id="A0A669QZK4"/>
<feature type="coiled-coil region" evidence="14">
    <location>
        <begin position="86"/>
        <end position="113"/>
    </location>
</feature>
<feature type="compositionally biased region" description="Pro residues" evidence="15">
    <location>
        <begin position="206"/>
        <end position="216"/>
    </location>
</feature>
<dbReference type="KEGG" id="pcoc:116243093"/>
<keyword evidence="4" id="KW-0689">Ribosomal protein</keyword>
<evidence type="ECO:0000256" key="7">
    <source>
        <dbReference type="ARBA" id="ARBA00023242"/>
    </source>
</evidence>
<gene>
    <name evidence="16" type="primary">GADD45GIP1</name>
</gene>